<keyword evidence="4" id="KW-0239">DNA-directed DNA polymerase</keyword>
<name>A0A0F9C1R2_9ZZZZ</name>
<keyword evidence="3" id="KW-0548">Nucleotidyltransferase</keyword>
<evidence type="ECO:0000256" key="1">
    <source>
        <dbReference type="ARBA" id="ARBA00012417"/>
    </source>
</evidence>
<dbReference type="InterPro" id="IPR023211">
    <property type="entry name" value="DNA_pol_palm_dom_sf"/>
</dbReference>
<dbReference type="InterPro" id="IPR050240">
    <property type="entry name" value="DNA_pol_type-B"/>
</dbReference>
<feature type="non-terminal residue" evidence="5">
    <location>
        <position position="1"/>
    </location>
</feature>
<dbReference type="AlphaFoldDB" id="A0A0F9C1R2"/>
<protein>
    <recommendedName>
        <fullName evidence="1">DNA-directed DNA polymerase</fullName>
        <ecNumber evidence="1">2.7.7.7</ecNumber>
    </recommendedName>
</protein>
<dbReference type="SUPFAM" id="SSF56672">
    <property type="entry name" value="DNA/RNA polymerases"/>
    <property type="match status" value="1"/>
</dbReference>
<evidence type="ECO:0000256" key="4">
    <source>
        <dbReference type="ARBA" id="ARBA00022932"/>
    </source>
</evidence>
<keyword evidence="2" id="KW-0808">Transferase</keyword>
<dbReference type="PANTHER" id="PTHR10322">
    <property type="entry name" value="DNA POLYMERASE CATALYTIC SUBUNIT"/>
    <property type="match status" value="1"/>
</dbReference>
<dbReference type="GO" id="GO:0003887">
    <property type="term" value="F:DNA-directed DNA polymerase activity"/>
    <property type="evidence" value="ECO:0007669"/>
    <property type="project" value="UniProtKB-KW"/>
</dbReference>
<organism evidence="5">
    <name type="scientific">marine sediment metagenome</name>
    <dbReference type="NCBI Taxonomy" id="412755"/>
    <lineage>
        <taxon>unclassified sequences</taxon>
        <taxon>metagenomes</taxon>
        <taxon>ecological metagenomes</taxon>
    </lineage>
</organism>
<dbReference type="Gene3D" id="3.90.1600.10">
    <property type="entry name" value="Palm domain of DNA polymerase"/>
    <property type="match status" value="1"/>
</dbReference>
<reference evidence="5" key="1">
    <citation type="journal article" date="2015" name="Nature">
        <title>Complex archaea that bridge the gap between prokaryotes and eukaryotes.</title>
        <authorList>
            <person name="Spang A."/>
            <person name="Saw J.H."/>
            <person name="Jorgensen S.L."/>
            <person name="Zaremba-Niedzwiedzka K."/>
            <person name="Martijn J."/>
            <person name="Lind A.E."/>
            <person name="van Eijk R."/>
            <person name="Schleper C."/>
            <person name="Guy L."/>
            <person name="Ettema T.J."/>
        </authorList>
    </citation>
    <scope>NUCLEOTIDE SEQUENCE</scope>
</reference>
<dbReference type="EMBL" id="LAZR01035201">
    <property type="protein sequence ID" value="KKL28145.1"/>
    <property type="molecule type" value="Genomic_DNA"/>
</dbReference>
<comment type="caution">
    <text evidence="5">The sequence shown here is derived from an EMBL/GenBank/DDBJ whole genome shotgun (WGS) entry which is preliminary data.</text>
</comment>
<dbReference type="Gene3D" id="1.10.132.60">
    <property type="entry name" value="DNA polymerase family B, C-terminal domain"/>
    <property type="match status" value="1"/>
</dbReference>
<accession>A0A0F9C1R2</accession>
<evidence type="ECO:0000313" key="5">
    <source>
        <dbReference type="EMBL" id="KKL28145.1"/>
    </source>
</evidence>
<sequence length="284" mass="32486">WTIKVQQNMNYGINGSGYFRYGDIAVTIATTGLGRHFMQFALDQSPEVNIACDTDGVYLTGKPDVNVYNATLNKYITGTFGLKSHMELDLEGPFPKGYFLKRKNYLLQRSDGTIIKHGNSFKGTSKNILFAYALERLTKVMFNEPDAMEGAIKDCFKLRERDIKDFIQRTRINKPVADYESGGCLQVQVAKQLAHFHDIEVEVGDSIEYVKQETGYIIKDLAKLRKIDRKYYVRQVENVLKRLNLSQTSEQVSKTLKNRNRFKRGKTGYIYESDGKVSRQVTLA</sequence>
<dbReference type="PANTHER" id="PTHR10322:SF23">
    <property type="entry name" value="DNA POLYMERASE DELTA CATALYTIC SUBUNIT"/>
    <property type="match status" value="1"/>
</dbReference>
<evidence type="ECO:0000256" key="3">
    <source>
        <dbReference type="ARBA" id="ARBA00022695"/>
    </source>
</evidence>
<evidence type="ECO:0000256" key="2">
    <source>
        <dbReference type="ARBA" id="ARBA00022679"/>
    </source>
</evidence>
<proteinExistence type="predicted"/>
<gene>
    <name evidence="5" type="ORF">LCGC14_2378060</name>
</gene>
<dbReference type="InterPro" id="IPR042087">
    <property type="entry name" value="DNA_pol_B_thumb"/>
</dbReference>
<dbReference type="InterPro" id="IPR043502">
    <property type="entry name" value="DNA/RNA_pol_sf"/>
</dbReference>
<dbReference type="EC" id="2.7.7.7" evidence="1"/>